<sequence length="82" mass="8735">MADSVSKTGKLLVAEDCVAMGCVGERIAARLALSGAKAQRIVLCNCGEGFLPHGTSEQLRRLMGLDAKTLCEKVLEVCRGER</sequence>
<gene>
    <name evidence="1" type="ORF">SDC9_212139</name>
</gene>
<dbReference type="InterPro" id="IPR009014">
    <property type="entry name" value="Transketo_C/PFOR_II"/>
</dbReference>
<reference evidence="1" key="1">
    <citation type="submission" date="2019-08" db="EMBL/GenBank/DDBJ databases">
        <authorList>
            <person name="Kucharzyk K."/>
            <person name="Murdoch R.W."/>
            <person name="Higgins S."/>
            <person name="Loffler F."/>
        </authorList>
    </citation>
    <scope>NUCLEOTIDE SEQUENCE</scope>
</reference>
<dbReference type="Gene3D" id="3.40.50.920">
    <property type="match status" value="1"/>
</dbReference>
<evidence type="ECO:0008006" key="2">
    <source>
        <dbReference type="Google" id="ProtNLM"/>
    </source>
</evidence>
<accession>A0A645JM09</accession>
<dbReference type="EMBL" id="VSSQ01145135">
    <property type="protein sequence ID" value="MPN64367.1"/>
    <property type="molecule type" value="Genomic_DNA"/>
</dbReference>
<protein>
    <recommendedName>
        <fullName evidence="2">1-deoxy-D-xylulose-5-phosphate synthase</fullName>
    </recommendedName>
</protein>
<proteinExistence type="predicted"/>
<dbReference type="AlphaFoldDB" id="A0A645JM09"/>
<comment type="caution">
    <text evidence="1">The sequence shown here is derived from an EMBL/GenBank/DDBJ whole genome shotgun (WGS) entry which is preliminary data.</text>
</comment>
<name>A0A645JM09_9ZZZZ</name>
<dbReference type="SUPFAM" id="SSF52922">
    <property type="entry name" value="TK C-terminal domain-like"/>
    <property type="match status" value="1"/>
</dbReference>
<evidence type="ECO:0000313" key="1">
    <source>
        <dbReference type="EMBL" id="MPN64367.1"/>
    </source>
</evidence>
<organism evidence="1">
    <name type="scientific">bioreactor metagenome</name>
    <dbReference type="NCBI Taxonomy" id="1076179"/>
    <lineage>
        <taxon>unclassified sequences</taxon>
        <taxon>metagenomes</taxon>
        <taxon>ecological metagenomes</taxon>
    </lineage>
</organism>